<keyword evidence="2" id="KW-1185">Reference proteome</keyword>
<sequence>MSITSYERLRITHRTLLRQPPSEGALRDLLAELPAHLNDIASIRPALEAEVDYSRQQVQRIQECLTPGRLATTKPLALGLHAALAPLFAG</sequence>
<name>A0ABS0IM85_9BACT</name>
<comment type="caution">
    <text evidence="1">The sequence shown here is derived from an EMBL/GenBank/DDBJ whole genome shotgun (WGS) entry which is preliminary data.</text>
</comment>
<organism evidence="1 2">
    <name type="scientific">Hymenobacter jeongseonensis</name>
    <dbReference type="NCBI Taxonomy" id="2791027"/>
    <lineage>
        <taxon>Bacteria</taxon>
        <taxon>Pseudomonadati</taxon>
        <taxon>Bacteroidota</taxon>
        <taxon>Cytophagia</taxon>
        <taxon>Cytophagales</taxon>
        <taxon>Hymenobacteraceae</taxon>
        <taxon>Hymenobacter</taxon>
    </lineage>
</organism>
<gene>
    <name evidence="1" type="ORF">I2I05_18760</name>
</gene>
<evidence type="ECO:0000313" key="2">
    <source>
        <dbReference type="Proteomes" id="UP000597617"/>
    </source>
</evidence>
<dbReference type="Proteomes" id="UP000597617">
    <property type="component" value="Unassembled WGS sequence"/>
</dbReference>
<protein>
    <submittedName>
        <fullName evidence="1">Uncharacterized protein</fullName>
    </submittedName>
</protein>
<dbReference type="RefSeq" id="WP_196283787.1">
    <property type="nucleotide sequence ID" value="NZ_JADQDQ010000012.1"/>
</dbReference>
<dbReference type="EMBL" id="JADQDQ010000012">
    <property type="protein sequence ID" value="MBF9239441.1"/>
    <property type="molecule type" value="Genomic_DNA"/>
</dbReference>
<reference evidence="1 2" key="1">
    <citation type="submission" date="2020-11" db="EMBL/GenBank/DDBJ databases">
        <authorList>
            <person name="Kim M.K."/>
        </authorList>
    </citation>
    <scope>NUCLEOTIDE SEQUENCE [LARGE SCALE GENOMIC DNA]</scope>
    <source>
        <strain evidence="1 2">BT683</strain>
    </source>
</reference>
<evidence type="ECO:0000313" key="1">
    <source>
        <dbReference type="EMBL" id="MBF9239441.1"/>
    </source>
</evidence>
<accession>A0ABS0IM85</accession>
<proteinExistence type="predicted"/>